<sequence length="77" mass="7914">MRSRSHAHVQGEPHGASLTLIWRPSRSPHRCPCAGPHEHAQVAGGAERPRLPTNGCSAANAAGQPGSIAGAPSYSAK</sequence>
<dbReference type="Proteomes" id="UP000075420">
    <property type="component" value="Unassembled WGS sequence"/>
</dbReference>
<protein>
    <submittedName>
        <fullName evidence="2">Uncharacterized protein</fullName>
    </submittedName>
</protein>
<accession>A0A150NYL5</accession>
<dbReference type="AlphaFoldDB" id="A0A150NYL5"/>
<feature type="region of interest" description="Disordered" evidence="1">
    <location>
        <begin position="1"/>
        <end position="77"/>
    </location>
</feature>
<name>A0A150NYL5_SORCE</name>
<comment type="caution">
    <text evidence="2">The sequence shown here is derived from an EMBL/GenBank/DDBJ whole genome shotgun (WGS) entry which is preliminary data.</text>
</comment>
<evidence type="ECO:0000313" key="2">
    <source>
        <dbReference type="EMBL" id="KYF46966.1"/>
    </source>
</evidence>
<reference evidence="2 3" key="1">
    <citation type="submission" date="2014-02" db="EMBL/GenBank/DDBJ databases">
        <title>The small core and large imbalanced accessory genome model reveals a collaborative survival strategy of Sorangium cellulosum strains in nature.</title>
        <authorList>
            <person name="Han K."/>
            <person name="Peng R."/>
            <person name="Blom J."/>
            <person name="Li Y.-Z."/>
        </authorList>
    </citation>
    <scope>NUCLEOTIDE SEQUENCE [LARGE SCALE GENOMIC DNA]</scope>
    <source>
        <strain evidence="2 3">So0157-25</strain>
    </source>
</reference>
<evidence type="ECO:0000256" key="1">
    <source>
        <dbReference type="SAM" id="MobiDB-lite"/>
    </source>
</evidence>
<organism evidence="2 3">
    <name type="scientific">Sorangium cellulosum</name>
    <name type="common">Polyangium cellulosum</name>
    <dbReference type="NCBI Taxonomy" id="56"/>
    <lineage>
        <taxon>Bacteria</taxon>
        <taxon>Pseudomonadati</taxon>
        <taxon>Myxococcota</taxon>
        <taxon>Polyangia</taxon>
        <taxon>Polyangiales</taxon>
        <taxon>Polyangiaceae</taxon>
        <taxon>Sorangium</taxon>
    </lineage>
</organism>
<gene>
    <name evidence="2" type="ORF">BE08_38435</name>
</gene>
<evidence type="ECO:0000313" key="3">
    <source>
        <dbReference type="Proteomes" id="UP000075420"/>
    </source>
</evidence>
<proteinExistence type="predicted"/>
<dbReference type="EMBL" id="JELY01003688">
    <property type="protein sequence ID" value="KYF46966.1"/>
    <property type="molecule type" value="Genomic_DNA"/>
</dbReference>